<feature type="compositionally biased region" description="Polar residues" evidence="1">
    <location>
        <begin position="1"/>
        <end position="14"/>
    </location>
</feature>
<evidence type="ECO:0000313" key="3">
    <source>
        <dbReference type="Proteomes" id="UP000634136"/>
    </source>
</evidence>
<accession>A0A834WKR7</accession>
<feature type="region of interest" description="Disordered" evidence="1">
    <location>
        <begin position="208"/>
        <end position="231"/>
    </location>
</feature>
<sequence>MEVPATSDQSNKENTPPIPMNEKEEEKKKKHKKSLIASPVASSFKKTCRRRKLKRIPLADITNLFVDHSHQQNDVSATENTMTNPSSQSVLLQWNSRRRRTMAPSSMGLNNRSLLVLKLGSRHSSSSKHGPHHVLKRELEEAGTIDIYKEGVDIRLDSGGSRVGTNMRGSKKLMVLLLCLLILVNIRHLEGRPLLHYEGFLFLEKNNKSSPKQALPSPQSQSLHQKSEQLRESFGKIIEGRNGINIIPNSDSYANRLSPEGPDPRHH</sequence>
<feature type="region of interest" description="Disordered" evidence="1">
    <location>
        <begin position="248"/>
        <end position="267"/>
    </location>
</feature>
<feature type="region of interest" description="Disordered" evidence="1">
    <location>
        <begin position="1"/>
        <end position="36"/>
    </location>
</feature>
<proteinExistence type="predicted"/>
<dbReference type="Proteomes" id="UP000634136">
    <property type="component" value="Unassembled WGS sequence"/>
</dbReference>
<gene>
    <name evidence="2" type="ORF">G2W53_021080</name>
</gene>
<keyword evidence="3" id="KW-1185">Reference proteome</keyword>
<dbReference type="EMBL" id="JAAIUW010000007">
    <property type="protein sequence ID" value="KAF7822936.1"/>
    <property type="molecule type" value="Genomic_DNA"/>
</dbReference>
<name>A0A834WKR7_9FABA</name>
<feature type="compositionally biased region" description="Polar residues" evidence="1">
    <location>
        <begin position="208"/>
        <end position="224"/>
    </location>
</feature>
<comment type="caution">
    <text evidence="2">The sequence shown here is derived from an EMBL/GenBank/DDBJ whole genome shotgun (WGS) entry which is preliminary data.</text>
</comment>
<reference evidence="2" key="1">
    <citation type="submission" date="2020-09" db="EMBL/GenBank/DDBJ databases">
        <title>Genome-Enabled Discovery of Anthraquinone Biosynthesis in Senna tora.</title>
        <authorList>
            <person name="Kang S.-H."/>
            <person name="Pandey R.P."/>
            <person name="Lee C.-M."/>
            <person name="Sim J.-S."/>
            <person name="Jeong J.-T."/>
            <person name="Choi B.-S."/>
            <person name="Jung M."/>
            <person name="Ginzburg D."/>
            <person name="Zhao K."/>
            <person name="Won S.Y."/>
            <person name="Oh T.-J."/>
            <person name="Yu Y."/>
            <person name="Kim N.-H."/>
            <person name="Lee O.R."/>
            <person name="Lee T.-H."/>
            <person name="Bashyal P."/>
            <person name="Kim T.-S."/>
            <person name="Lee W.-H."/>
            <person name="Kawkins C."/>
            <person name="Kim C.-K."/>
            <person name="Kim J.S."/>
            <person name="Ahn B.O."/>
            <person name="Rhee S.Y."/>
            <person name="Sohng J.K."/>
        </authorList>
    </citation>
    <scope>NUCLEOTIDE SEQUENCE</scope>
    <source>
        <tissue evidence="2">Leaf</tissue>
    </source>
</reference>
<organism evidence="2 3">
    <name type="scientific">Senna tora</name>
    <dbReference type="NCBI Taxonomy" id="362788"/>
    <lineage>
        <taxon>Eukaryota</taxon>
        <taxon>Viridiplantae</taxon>
        <taxon>Streptophyta</taxon>
        <taxon>Embryophyta</taxon>
        <taxon>Tracheophyta</taxon>
        <taxon>Spermatophyta</taxon>
        <taxon>Magnoliopsida</taxon>
        <taxon>eudicotyledons</taxon>
        <taxon>Gunneridae</taxon>
        <taxon>Pentapetalae</taxon>
        <taxon>rosids</taxon>
        <taxon>fabids</taxon>
        <taxon>Fabales</taxon>
        <taxon>Fabaceae</taxon>
        <taxon>Caesalpinioideae</taxon>
        <taxon>Cassia clade</taxon>
        <taxon>Senna</taxon>
    </lineage>
</organism>
<protein>
    <submittedName>
        <fullName evidence="2">CLAVATA3/ESR-related 40</fullName>
    </submittedName>
</protein>
<evidence type="ECO:0000313" key="2">
    <source>
        <dbReference type="EMBL" id="KAF7822936.1"/>
    </source>
</evidence>
<dbReference type="OrthoDB" id="1421970at2759"/>
<evidence type="ECO:0000256" key="1">
    <source>
        <dbReference type="SAM" id="MobiDB-lite"/>
    </source>
</evidence>
<dbReference type="AlphaFoldDB" id="A0A834WKR7"/>